<keyword evidence="7 9" id="KW-0472">Membrane</keyword>
<sequence>MIGNLLRPELEELIAAKEWDVLREAFSQFHPAEIAEILEDIPDADDVPIFRVLPRTLAAEVFAHLPQQHQEMLIRSVSSDQMRSLLSDMSPDDQTRLLEELPPEVTKRLLASLSPEELQAARDLLGYPLHSAGRYMTPEYVAIHAGLTAREALDYIRTHGRDKETVNVVFILDEKGKLLADISLGALVMANPDDRVHDIHRGLTISLTANSDREEALRTFEKYGRIALPVTDCDGHMLGIITIDDILDVASREATEDMQKIGGMEALDAPYLDVSYLKMIRKRGGWLSVLFLGEMLTATAMGFFEEEIAHAVVLAMFVPLIISSGGNSGSQAATLIVRALALGEVKLKDWWKVLRRELRTSATLGMWLGMVGFARIMLWQKLGWFDYGDHYYLVAATVWLSLIGVVCFGSVAGSMLPFALRKAGFDPATSSAPFVATLVDVTGLVIYFTVALAVLQGTLL</sequence>
<comment type="caution">
    <text evidence="9">Lacks conserved residue(s) required for the propagation of feature annotation.</text>
</comment>
<evidence type="ECO:0000256" key="8">
    <source>
        <dbReference type="PROSITE-ProRule" id="PRU00703"/>
    </source>
</evidence>
<evidence type="ECO:0000256" key="9">
    <source>
        <dbReference type="RuleBase" id="RU362011"/>
    </source>
</evidence>
<dbReference type="RefSeq" id="WP_152100069.1">
    <property type="nucleotide sequence ID" value="NZ_AP021861.1"/>
</dbReference>
<dbReference type="SUPFAM" id="SSF161093">
    <property type="entry name" value="MgtE membrane domain-like"/>
    <property type="match status" value="1"/>
</dbReference>
<name>A0A5K7XEM5_9BACT</name>
<dbReference type="Pfam" id="PF00571">
    <property type="entry name" value="CBS"/>
    <property type="match status" value="2"/>
</dbReference>
<feature type="transmembrane region" description="Helical" evidence="9">
    <location>
        <begin position="358"/>
        <end position="379"/>
    </location>
</feature>
<keyword evidence="5 9" id="KW-0460">Magnesium</keyword>
<protein>
    <recommendedName>
        <fullName evidence="9">Magnesium transporter MgtE</fullName>
    </recommendedName>
</protein>
<evidence type="ECO:0000256" key="6">
    <source>
        <dbReference type="ARBA" id="ARBA00022989"/>
    </source>
</evidence>
<dbReference type="SUPFAM" id="SSF54631">
    <property type="entry name" value="CBS-domain pair"/>
    <property type="match status" value="1"/>
</dbReference>
<proteinExistence type="inferred from homology"/>
<feature type="domain" description="CBS" evidence="10">
    <location>
        <begin position="199"/>
        <end position="256"/>
    </location>
</feature>
<evidence type="ECO:0000256" key="5">
    <source>
        <dbReference type="ARBA" id="ARBA00022842"/>
    </source>
</evidence>
<dbReference type="GO" id="GO:0015095">
    <property type="term" value="F:magnesium ion transmembrane transporter activity"/>
    <property type="evidence" value="ECO:0007669"/>
    <property type="project" value="UniProtKB-UniRule"/>
</dbReference>
<keyword evidence="6 9" id="KW-1133">Transmembrane helix</keyword>
<dbReference type="PROSITE" id="PS51371">
    <property type="entry name" value="CBS"/>
    <property type="match status" value="1"/>
</dbReference>
<keyword evidence="3 9" id="KW-0813">Transport</keyword>
<dbReference type="InterPro" id="IPR006667">
    <property type="entry name" value="SLC41_membr_dom"/>
</dbReference>
<dbReference type="NCBIfam" id="TIGR00400">
    <property type="entry name" value="mgtE"/>
    <property type="match status" value="1"/>
</dbReference>
<dbReference type="Gene3D" id="1.10.357.20">
    <property type="entry name" value="SLC41 divalent cation transporters, integral membrane domain"/>
    <property type="match status" value="1"/>
</dbReference>
<dbReference type="InterPro" id="IPR000644">
    <property type="entry name" value="CBS_dom"/>
</dbReference>
<dbReference type="InterPro" id="IPR006669">
    <property type="entry name" value="MgtE_transporter"/>
</dbReference>
<evidence type="ECO:0000256" key="2">
    <source>
        <dbReference type="ARBA" id="ARBA00009749"/>
    </source>
</evidence>
<keyword evidence="9" id="KW-1003">Cell membrane</keyword>
<keyword evidence="8" id="KW-0129">CBS domain</keyword>
<comment type="function">
    <text evidence="9">Acts as a magnesium transporter.</text>
</comment>
<keyword evidence="9" id="KW-0479">Metal-binding</keyword>
<dbReference type="InterPro" id="IPR036739">
    <property type="entry name" value="SLC41_membr_dom_sf"/>
</dbReference>
<dbReference type="InterPro" id="IPR046342">
    <property type="entry name" value="CBS_dom_sf"/>
</dbReference>
<evidence type="ECO:0000313" key="12">
    <source>
        <dbReference type="Proteomes" id="UP000326837"/>
    </source>
</evidence>
<gene>
    <name evidence="11" type="ORF">PLANPX_4119</name>
</gene>
<comment type="subunit">
    <text evidence="9">Homodimer.</text>
</comment>
<dbReference type="PANTHER" id="PTHR43773">
    <property type="entry name" value="MAGNESIUM TRANSPORTER MGTE"/>
    <property type="match status" value="1"/>
</dbReference>
<dbReference type="Pfam" id="PF01769">
    <property type="entry name" value="MgtE"/>
    <property type="match status" value="1"/>
</dbReference>
<feature type="transmembrane region" description="Helical" evidence="9">
    <location>
        <begin position="391"/>
        <end position="420"/>
    </location>
</feature>
<dbReference type="SMART" id="SM00924">
    <property type="entry name" value="MgtE_N"/>
    <property type="match status" value="1"/>
</dbReference>
<comment type="similarity">
    <text evidence="2 9">Belongs to the SLC41A transporter family.</text>
</comment>
<dbReference type="PANTHER" id="PTHR43773:SF1">
    <property type="entry name" value="MAGNESIUM TRANSPORTER MGTE"/>
    <property type="match status" value="1"/>
</dbReference>
<keyword evidence="12" id="KW-1185">Reference proteome</keyword>
<dbReference type="SUPFAM" id="SSF158791">
    <property type="entry name" value="MgtE N-terminal domain-like"/>
    <property type="match status" value="1"/>
</dbReference>
<dbReference type="InterPro" id="IPR006668">
    <property type="entry name" value="Mg_transptr_MgtE_intracell_dom"/>
</dbReference>
<dbReference type="Gene3D" id="1.25.60.10">
    <property type="entry name" value="MgtE N-terminal domain-like"/>
    <property type="match status" value="1"/>
</dbReference>
<keyword evidence="4 9" id="KW-0812">Transmembrane</keyword>
<dbReference type="GO" id="GO:0046872">
    <property type="term" value="F:metal ion binding"/>
    <property type="evidence" value="ECO:0007669"/>
    <property type="project" value="UniProtKB-KW"/>
</dbReference>
<evidence type="ECO:0000256" key="3">
    <source>
        <dbReference type="ARBA" id="ARBA00022448"/>
    </source>
</evidence>
<evidence type="ECO:0000256" key="1">
    <source>
        <dbReference type="ARBA" id="ARBA00004141"/>
    </source>
</evidence>
<dbReference type="Pfam" id="PF03448">
    <property type="entry name" value="MgtE_N"/>
    <property type="match status" value="1"/>
</dbReference>
<dbReference type="SMART" id="SM00116">
    <property type="entry name" value="CBS"/>
    <property type="match status" value="1"/>
</dbReference>
<evidence type="ECO:0000259" key="10">
    <source>
        <dbReference type="PROSITE" id="PS51371"/>
    </source>
</evidence>
<dbReference type="Proteomes" id="UP000326837">
    <property type="component" value="Chromosome"/>
</dbReference>
<comment type="subcellular location">
    <subcellularLocation>
        <location evidence="9">Cell membrane</location>
        <topology evidence="9">Multi-pass membrane protein</topology>
    </subcellularLocation>
    <subcellularLocation>
        <location evidence="1">Membrane</location>
        <topology evidence="1">Multi-pass membrane protein</topology>
    </subcellularLocation>
</comment>
<evidence type="ECO:0000256" key="7">
    <source>
        <dbReference type="ARBA" id="ARBA00023136"/>
    </source>
</evidence>
<reference evidence="12" key="1">
    <citation type="submission" date="2019-10" db="EMBL/GenBank/DDBJ databases">
        <title>Lacipirellula parvula gen. nov., sp. nov., representing a lineage of planctomycetes widespread in freshwater anoxic habitats, and description of the family Lacipirellulaceae.</title>
        <authorList>
            <person name="Dedysh S.N."/>
            <person name="Kulichevskaya I.S."/>
            <person name="Beletsky A.V."/>
            <person name="Rakitin A.L."/>
            <person name="Mardanov A.V."/>
            <person name="Ivanova A.A."/>
            <person name="Saltykova V.X."/>
            <person name="Rijpstra W.I.C."/>
            <person name="Sinninghe Damste J.S."/>
            <person name="Ravin N.V."/>
        </authorList>
    </citation>
    <scope>NUCLEOTIDE SEQUENCE [LARGE SCALE GENOMIC DNA]</scope>
    <source>
        <strain evidence="12">PX69</strain>
    </source>
</reference>
<dbReference type="EMBL" id="AP021861">
    <property type="protein sequence ID" value="BBO34507.1"/>
    <property type="molecule type" value="Genomic_DNA"/>
</dbReference>
<dbReference type="CDD" id="cd04606">
    <property type="entry name" value="CBS_pair_Mg_transporter"/>
    <property type="match status" value="1"/>
</dbReference>
<accession>A0A5K7XEM5</accession>
<dbReference type="KEGG" id="lpav:PLANPX_4119"/>
<dbReference type="InterPro" id="IPR038076">
    <property type="entry name" value="MgtE_N_sf"/>
</dbReference>
<evidence type="ECO:0000313" key="11">
    <source>
        <dbReference type="EMBL" id="BBO34507.1"/>
    </source>
</evidence>
<evidence type="ECO:0000256" key="4">
    <source>
        <dbReference type="ARBA" id="ARBA00022692"/>
    </source>
</evidence>
<dbReference type="AlphaFoldDB" id="A0A5K7XEM5"/>
<feature type="transmembrane region" description="Helical" evidence="9">
    <location>
        <begin position="432"/>
        <end position="455"/>
    </location>
</feature>
<dbReference type="GO" id="GO:0005886">
    <property type="term" value="C:plasma membrane"/>
    <property type="evidence" value="ECO:0007669"/>
    <property type="project" value="UniProtKB-SubCell"/>
</dbReference>
<dbReference type="Gene3D" id="3.10.580.10">
    <property type="entry name" value="CBS-domain"/>
    <property type="match status" value="1"/>
</dbReference>
<organism evidence="11 12">
    <name type="scientific">Lacipirellula parvula</name>
    <dbReference type="NCBI Taxonomy" id="2650471"/>
    <lineage>
        <taxon>Bacteria</taxon>
        <taxon>Pseudomonadati</taxon>
        <taxon>Planctomycetota</taxon>
        <taxon>Planctomycetia</taxon>
        <taxon>Pirellulales</taxon>
        <taxon>Lacipirellulaceae</taxon>
        <taxon>Lacipirellula</taxon>
    </lineage>
</organism>